<feature type="signal peptide" evidence="1">
    <location>
        <begin position="1"/>
        <end position="25"/>
    </location>
</feature>
<dbReference type="InterPro" id="IPR051532">
    <property type="entry name" value="Ester_Hydrolysis_Enzymes"/>
</dbReference>
<protein>
    <submittedName>
        <fullName evidence="3">GDSL-type esterase/lipase family protein</fullName>
    </submittedName>
</protein>
<keyword evidence="1" id="KW-0732">Signal</keyword>
<organism evidence="3 4">
    <name type="scientific">Planococcus liqunii</name>
    <dbReference type="NCBI Taxonomy" id="3058394"/>
    <lineage>
        <taxon>Bacteria</taxon>
        <taxon>Bacillati</taxon>
        <taxon>Bacillota</taxon>
        <taxon>Bacilli</taxon>
        <taxon>Bacillales</taxon>
        <taxon>Caryophanaceae</taxon>
        <taxon>Planococcus</taxon>
    </lineage>
</organism>
<gene>
    <name evidence="3" type="ORF">QWY15_12795</name>
</gene>
<comment type="caution">
    <text evidence="3">The sequence shown here is derived from an EMBL/GenBank/DDBJ whole genome shotgun (WGS) entry which is preliminary data.</text>
</comment>
<dbReference type="Gene3D" id="3.40.50.1110">
    <property type="entry name" value="SGNH hydrolase"/>
    <property type="match status" value="1"/>
</dbReference>
<dbReference type="Proteomes" id="UP001172054">
    <property type="component" value="Unassembled WGS sequence"/>
</dbReference>
<dbReference type="PANTHER" id="PTHR30383">
    <property type="entry name" value="THIOESTERASE 1/PROTEASE 1/LYSOPHOSPHOLIPASE L1"/>
    <property type="match status" value="1"/>
</dbReference>
<accession>A0ABT8MTR3</accession>
<evidence type="ECO:0000313" key="3">
    <source>
        <dbReference type="EMBL" id="MDN7228178.1"/>
    </source>
</evidence>
<keyword evidence="4" id="KW-1185">Reference proteome</keyword>
<evidence type="ECO:0000313" key="4">
    <source>
        <dbReference type="Proteomes" id="UP001172054"/>
    </source>
</evidence>
<sequence>MSKFKRIGRNALFAFSAVFLLGACAQEDAKQETLVALGDSITYGANLEDSGQSAYPYLIGKDAGFEVQNLAVSGWQTAQVTAALREDEDYRQKVQDADVIAMTIGSNDLLEILRLAETSGAGDPQQMGEILRQELSNSIVFDKIGGLIEEIQSLTDAQILLYNIYNPFPFTNPIYQIGEALLPQVNATFQEVAEGYENVYLVDAYSAFNGKQEDYIIPGDIHPTEEGQAVLAEIGLEAIETPNAE</sequence>
<evidence type="ECO:0000259" key="2">
    <source>
        <dbReference type="Pfam" id="PF13472"/>
    </source>
</evidence>
<feature type="domain" description="SGNH hydrolase-type esterase" evidence="2">
    <location>
        <begin position="36"/>
        <end position="229"/>
    </location>
</feature>
<proteinExistence type="predicted"/>
<dbReference type="RefSeq" id="WP_301726657.1">
    <property type="nucleotide sequence ID" value="NZ_JAUJWW010000005.1"/>
</dbReference>
<reference evidence="3 4" key="1">
    <citation type="submission" date="2023-06" db="EMBL/GenBank/DDBJ databases">
        <title>Novel species in genus Planococcus.</title>
        <authorList>
            <person name="Ning S."/>
        </authorList>
    </citation>
    <scope>NUCLEOTIDE SEQUENCE [LARGE SCALE GENOMIC DNA]</scope>
    <source>
        <strain evidence="3 4">N064</strain>
    </source>
</reference>
<dbReference type="Pfam" id="PF13472">
    <property type="entry name" value="Lipase_GDSL_2"/>
    <property type="match status" value="1"/>
</dbReference>
<dbReference type="InterPro" id="IPR036514">
    <property type="entry name" value="SGNH_hydro_sf"/>
</dbReference>
<name>A0ABT8MTR3_9BACL</name>
<feature type="chain" id="PRO_5046627495" evidence="1">
    <location>
        <begin position="26"/>
        <end position="245"/>
    </location>
</feature>
<dbReference type="PANTHER" id="PTHR30383:SF27">
    <property type="entry name" value="SPORE GERMINATION LIPASE LIPC"/>
    <property type="match status" value="1"/>
</dbReference>
<dbReference type="SUPFAM" id="SSF52266">
    <property type="entry name" value="SGNH hydrolase"/>
    <property type="match status" value="1"/>
</dbReference>
<evidence type="ECO:0000256" key="1">
    <source>
        <dbReference type="SAM" id="SignalP"/>
    </source>
</evidence>
<dbReference type="EMBL" id="JAUJWW010000005">
    <property type="protein sequence ID" value="MDN7228178.1"/>
    <property type="molecule type" value="Genomic_DNA"/>
</dbReference>
<dbReference type="PROSITE" id="PS51257">
    <property type="entry name" value="PROKAR_LIPOPROTEIN"/>
    <property type="match status" value="1"/>
</dbReference>
<dbReference type="InterPro" id="IPR013830">
    <property type="entry name" value="SGNH_hydro"/>
</dbReference>